<reference evidence="2 3" key="1">
    <citation type="submission" date="2009-07" db="EMBL/GenBank/DDBJ databases">
        <authorList>
            <person name="Madupu R."/>
            <person name="Sebastian Y."/>
            <person name="Durkin A.S."/>
            <person name="Torralba M."/>
            <person name="Methe B."/>
            <person name="Sutton G.G."/>
            <person name="Strausberg R.L."/>
            <person name="Nelson K.E."/>
        </authorList>
    </citation>
    <scope>NUCLEOTIDE SEQUENCE [LARGE SCALE GENOMIC DNA]</scope>
    <source>
        <strain evidence="2 3">RM3277</strain>
    </source>
</reference>
<name>C6RGY6_9BACT</name>
<dbReference type="AlphaFoldDB" id="C6RGY6"/>
<gene>
    <name evidence="2" type="ORF">CAMSH0001_1620</name>
</gene>
<comment type="caution">
    <text evidence="2">The sequence shown here is derived from an EMBL/GenBank/DDBJ whole genome shotgun (WGS) entry which is preliminary data.</text>
</comment>
<dbReference type="STRING" id="553219.CAMSH0001_1620"/>
<dbReference type="eggNOG" id="COG1262">
    <property type="taxonomic scope" value="Bacteria"/>
</dbReference>
<proteinExistence type="predicted"/>
<dbReference type="GeneID" id="60991253"/>
<dbReference type="InterPro" id="IPR010836">
    <property type="entry name" value="SapC"/>
</dbReference>
<evidence type="ECO:0000313" key="3">
    <source>
        <dbReference type="Proteomes" id="UP000003107"/>
    </source>
</evidence>
<organism evidence="2 3">
    <name type="scientific">Campylobacter showae RM3277</name>
    <dbReference type="NCBI Taxonomy" id="553219"/>
    <lineage>
        <taxon>Bacteria</taxon>
        <taxon>Pseudomonadati</taxon>
        <taxon>Campylobacterota</taxon>
        <taxon>Epsilonproteobacteria</taxon>
        <taxon>Campylobacterales</taxon>
        <taxon>Campylobacteraceae</taxon>
        <taxon>Campylobacter</taxon>
    </lineage>
</organism>
<feature type="coiled-coil region" evidence="1">
    <location>
        <begin position="263"/>
        <end position="290"/>
    </location>
</feature>
<evidence type="ECO:0000313" key="2">
    <source>
        <dbReference type="EMBL" id="EET79342.1"/>
    </source>
</evidence>
<dbReference type="EMBL" id="ACVQ01000022">
    <property type="protein sequence ID" value="EET79342.1"/>
    <property type="molecule type" value="Genomic_DNA"/>
</dbReference>
<dbReference type="RefSeq" id="WP_004321447.1">
    <property type="nucleotide sequence ID" value="NZ_ACVQ01000022.1"/>
</dbReference>
<dbReference type="OrthoDB" id="9800147at2"/>
<dbReference type="Proteomes" id="UP000003107">
    <property type="component" value="Unassembled WGS sequence"/>
</dbReference>
<dbReference type="Pfam" id="PF07277">
    <property type="entry name" value="SapC"/>
    <property type="match status" value="1"/>
</dbReference>
<sequence length="370" mass="42390">MGRAVREIKSEMVLIKQKGNFFADQSEKDLYVEILSSLTQKYDMEILGYILEPNSISLFLKSLNIPKIMQELNSTFIRNRNKARGYIQESDIKRYEIRDVFINEFEDVLAFLQQNGGYTFRSIDKNLSLAKKIEIQNFKKRTEMKIVALNSEVHNGVSYHQDALPNFPFAEIVASEAFFCEKDLPIVFTNDVVPKLLVLLGRNENLIIDKNYKGYVPAILQNYPFTLAKVEDKNILCIDEDAPQLKGKGEKLFKKNEEPSEFLQNTINAMQNYNAQLEATQKALEEIKKAGILINKELTVSDNDKKITLIKGFSVVSRKKLNELDDATLADFVRKGYVSLIDAHIRSLTNLENLAGRILENESKKENESK</sequence>
<accession>C6RGY6</accession>
<protein>
    <submittedName>
        <fullName evidence="2">SapC</fullName>
    </submittedName>
</protein>
<keyword evidence="3" id="KW-1185">Reference proteome</keyword>
<keyword evidence="1" id="KW-0175">Coiled coil</keyword>
<evidence type="ECO:0000256" key="1">
    <source>
        <dbReference type="SAM" id="Coils"/>
    </source>
</evidence>